<evidence type="ECO:0000256" key="11">
    <source>
        <dbReference type="RuleBase" id="RU361152"/>
    </source>
</evidence>
<keyword evidence="3 11" id="KW-0378">Hydrolase</keyword>
<dbReference type="SUPFAM" id="SSF56327">
    <property type="entry name" value="LDH C-terminal domain-like"/>
    <property type="match status" value="1"/>
</dbReference>
<dbReference type="PRINTS" id="PR00732">
    <property type="entry name" value="GLHYDRLASE4"/>
</dbReference>
<evidence type="ECO:0000256" key="1">
    <source>
        <dbReference type="ARBA" id="ARBA00010141"/>
    </source>
</evidence>
<keyword evidence="9" id="KW-0408">Iron</keyword>
<dbReference type="InterPro" id="IPR022616">
    <property type="entry name" value="Glyco_hydro_4_C"/>
</dbReference>
<sequence length="460" mass="48484">MVVGGGGFRVPLVYRALADGPFAGLVSDVVLFDAQQERSHAIARVLKAMPRAAGGPALSVRVETRLEEALPGADIVFAAVRSGGTEGRVLDERVALAAGLLGQETIGAGGISYALRSIPDMMHVASAIRDLAPDAWLINFTNPAGMVTEAVSAVLGGRVIGICDSASGLVARAAQAVGLELGDSLAGVDYVGLNHLGWLRGLDGGAKSGLDGGADGGADGGRDLLPGLLADPVRLAALEEGRLFGPDLLRTLGALPNEYLFYYYFHREALRSIRSADRTRGEILRDQQENLYPRLAAAGDPFAVWEDARCERESGYLAEARSADEERDEADLAGGGYERVALQVMRSLLTDQRADLILNVRNGRTFPGLPQDAIVEVPSVVDAAGARPLSTAPLTPHQLGLMSTVKAVEQDTIRAAVHRDRDAALRAFAGHPLVDSFHAASAVLAGYEKEFPALRASWVG</sequence>
<dbReference type="InterPro" id="IPR036291">
    <property type="entry name" value="NAD(P)-bd_dom_sf"/>
</dbReference>
<dbReference type="PANTHER" id="PTHR32092">
    <property type="entry name" value="6-PHOSPHO-BETA-GLUCOSIDASE-RELATED"/>
    <property type="match status" value="1"/>
</dbReference>
<dbReference type="GO" id="GO:0046872">
    <property type="term" value="F:metal ion binding"/>
    <property type="evidence" value="ECO:0007669"/>
    <property type="project" value="UniProtKB-KW"/>
</dbReference>
<evidence type="ECO:0000256" key="8">
    <source>
        <dbReference type="PIRSR" id="PIRSR601088-2"/>
    </source>
</evidence>
<feature type="active site" description="Proton acceptor" evidence="7">
    <location>
        <position position="259"/>
    </location>
</feature>
<dbReference type="Proteomes" id="UP000272560">
    <property type="component" value="Unassembled WGS sequence"/>
</dbReference>
<keyword evidence="6 11" id="KW-0326">Glycosidase</keyword>
<keyword evidence="5 9" id="KW-0464">Manganese</keyword>
<protein>
    <submittedName>
        <fullName evidence="13">6-phospho-beta-glucosidase</fullName>
    </submittedName>
</protein>
<dbReference type="PROSITE" id="PS01324">
    <property type="entry name" value="GLYCOSYL_HYDROL_F4"/>
    <property type="match status" value="1"/>
</dbReference>
<feature type="domain" description="Glycosyl hydrolase family 4 C-terminal" evidence="12">
    <location>
        <begin position="190"/>
        <end position="434"/>
    </location>
</feature>
<feature type="binding site" evidence="8">
    <location>
        <position position="294"/>
    </location>
    <ligand>
        <name>substrate</name>
    </ligand>
</feature>
<feature type="binding site" evidence="8">
    <location>
        <position position="142"/>
    </location>
    <ligand>
        <name>substrate</name>
    </ligand>
</feature>
<keyword evidence="2 9" id="KW-0479">Metal-binding</keyword>
<evidence type="ECO:0000313" key="14">
    <source>
        <dbReference type="Proteomes" id="UP000272560"/>
    </source>
</evidence>
<dbReference type="Pfam" id="PF02056">
    <property type="entry name" value="Glyco_hydro_4"/>
    <property type="match status" value="1"/>
</dbReference>
<evidence type="ECO:0000256" key="10">
    <source>
        <dbReference type="PIRSR" id="PIRSR601088-4"/>
    </source>
</evidence>
<comment type="similarity">
    <text evidence="1 11">Belongs to the glycosyl hydrolase 4 family.</text>
</comment>
<evidence type="ECO:0000256" key="4">
    <source>
        <dbReference type="ARBA" id="ARBA00023027"/>
    </source>
</evidence>
<evidence type="ECO:0000256" key="6">
    <source>
        <dbReference type="ARBA" id="ARBA00023295"/>
    </source>
</evidence>
<comment type="cofactor">
    <cofactor evidence="11">
        <name>NAD(+)</name>
        <dbReference type="ChEBI" id="CHEBI:57540"/>
    </cofactor>
    <text evidence="11">Binds 1 NAD(+) per subunit.</text>
</comment>
<dbReference type="AlphaFoldDB" id="A0A3A5M8J7"/>
<dbReference type="InterPro" id="IPR001088">
    <property type="entry name" value="Glyco_hydro_4"/>
</dbReference>
<keyword evidence="4 11" id="KW-0520">NAD</keyword>
<dbReference type="GO" id="GO:0005975">
    <property type="term" value="P:carbohydrate metabolic process"/>
    <property type="evidence" value="ECO:0007669"/>
    <property type="project" value="InterPro"/>
</dbReference>
<evidence type="ECO:0000256" key="7">
    <source>
        <dbReference type="PIRSR" id="PIRSR601088-1"/>
    </source>
</evidence>
<organism evidence="13 14">
    <name type="scientific">Arthrobacter cheniae</name>
    <dbReference type="NCBI Taxonomy" id="1258888"/>
    <lineage>
        <taxon>Bacteria</taxon>
        <taxon>Bacillati</taxon>
        <taxon>Actinomycetota</taxon>
        <taxon>Actinomycetes</taxon>
        <taxon>Micrococcales</taxon>
        <taxon>Micrococcaceae</taxon>
        <taxon>Arthrobacter</taxon>
    </lineage>
</organism>
<evidence type="ECO:0000256" key="5">
    <source>
        <dbReference type="ARBA" id="ARBA00023211"/>
    </source>
</evidence>
<dbReference type="InterPro" id="IPR015955">
    <property type="entry name" value="Lactate_DH/Glyco_Ohase_4_C"/>
</dbReference>
<dbReference type="GO" id="GO:0004553">
    <property type="term" value="F:hydrolase activity, hydrolyzing O-glycosyl compounds"/>
    <property type="evidence" value="ECO:0007669"/>
    <property type="project" value="InterPro"/>
</dbReference>
<keyword evidence="9" id="KW-0170">Cobalt</keyword>
<feature type="binding site" evidence="9">
    <location>
        <position position="163"/>
    </location>
    <ligand>
        <name>Mn(2+)</name>
        <dbReference type="ChEBI" id="CHEBI:29035"/>
    </ligand>
</feature>
<evidence type="ECO:0000256" key="3">
    <source>
        <dbReference type="ARBA" id="ARBA00022801"/>
    </source>
</evidence>
<dbReference type="GO" id="GO:0016616">
    <property type="term" value="F:oxidoreductase activity, acting on the CH-OH group of donors, NAD or NADP as acceptor"/>
    <property type="evidence" value="ECO:0007669"/>
    <property type="project" value="InterPro"/>
</dbReference>
<gene>
    <name evidence="13" type="ORF">D6T63_00215</name>
</gene>
<evidence type="ECO:0000256" key="9">
    <source>
        <dbReference type="PIRSR" id="PIRSR601088-3"/>
    </source>
</evidence>
<dbReference type="Pfam" id="PF11975">
    <property type="entry name" value="Glyco_hydro_4C"/>
    <property type="match status" value="1"/>
</dbReference>
<keyword evidence="14" id="KW-1185">Reference proteome</keyword>
<feature type="site" description="Increases basicity of active site Tyr" evidence="10">
    <location>
        <position position="104"/>
    </location>
</feature>
<dbReference type="Gene3D" id="3.90.110.10">
    <property type="entry name" value="Lactate dehydrogenase/glycoside hydrolase, family 4, C-terminal"/>
    <property type="match status" value="1"/>
</dbReference>
<reference evidence="13 14" key="1">
    <citation type="submission" date="2018-09" db="EMBL/GenBank/DDBJ databases">
        <title>Novel species of Arthrobacter.</title>
        <authorList>
            <person name="Liu Q."/>
            <person name="Xin Y.-H."/>
        </authorList>
    </citation>
    <scope>NUCLEOTIDE SEQUENCE [LARGE SCALE GENOMIC DNA]</scope>
    <source>
        <strain evidence="13 14">Hz2</strain>
    </source>
</reference>
<dbReference type="Gene3D" id="3.40.50.720">
    <property type="entry name" value="NAD(P)-binding Rossmann-like Domain"/>
    <property type="match status" value="1"/>
</dbReference>
<name>A0A3A5M8J7_9MICC</name>
<dbReference type="EMBL" id="QZVT01000001">
    <property type="protein sequence ID" value="RJT83462.1"/>
    <property type="molecule type" value="Genomic_DNA"/>
</dbReference>
<feature type="binding site" evidence="9">
    <location>
        <position position="195"/>
    </location>
    <ligand>
        <name>Mn(2+)</name>
        <dbReference type="ChEBI" id="CHEBI:29035"/>
    </ligand>
</feature>
<keyword evidence="9" id="KW-0533">Nickel</keyword>
<dbReference type="InterPro" id="IPR019802">
    <property type="entry name" value="GlycHydrolase_4_CS"/>
</dbReference>
<dbReference type="PANTHER" id="PTHR32092:SF5">
    <property type="entry name" value="6-PHOSPHO-BETA-GLUCOSIDASE"/>
    <property type="match status" value="1"/>
</dbReference>
<dbReference type="SUPFAM" id="SSF51735">
    <property type="entry name" value="NAD(P)-binding Rossmann-fold domains"/>
    <property type="match status" value="1"/>
</dbReference>
<evidence type="ECO:0000259" key="12">
    <source>
        <dbReference type="Pfam" id="PF11975"/>
    </source>
</evidence>
<accession>A0A3A5M8J7</accession>
<dbReference type="OrthoDB" id="9767022at2"/>
<evidence type="ECO:0000256" key="2">
    <source>
        <dbReference type="ARBA" id="ARBA00022723"/>
    </source>
</evidence>
<evidence type="ECO:0000313" key="13">
    <source>
        <dbReference type="EMBL" id="RJT83462.1"/>
    </source>
</evidence>
<comment type="caution">
    <text evidence="13">The sequence shown here is derived from an EMBL/GenBank/DDBJ whole genome shotgun (WGS) entry which is preliminary data.</text>
</comment>
<feature type="binding site" evidence="8">
    <location>
        <position position="88"/>
    </location>
    <ligand>
        <name>substrate</name>
    </ligand>
</feature>
<feature type="active site" description="Proton donor" evidence="7">
    <location>
        <position position="164"/>
    </location>
</feature>
<proteinExistence type="inferred from homology"/>